<evidence type="ECO:0000313" key="3">
    <source>
        <dbReference type="Proteomes" id="UP000051950"/>
    </source>
</evidence>
<sequence length="139" mass="15056">MIIKKSIFYKINLNKNLMKKQNSIFLLAALTALLFACSKKQAEEIKPETPTPNGPTPVTTANVTYSNFAGALFQTKCNSCHGPNGGMKAVWALNGLASIKNDARVANSVLVTRTMPRGGSLTASERELLQAWVDKGMPE</sequence>
<reference evidence="2 3" key="1">
    <citation type="submission" date="2015-11" db="EMBL/GenBank/DDBJ databases">
        <title>Sequence of Pedobacter ginsenosidimutans.</title>
        <authorList>
            <person name="Carson E."/>
            <person name="Keyser V."/>
            <person name="Newman J."/>
            <person name="Miller J."/>
        </authorList>
    </citation>
    <scope>NUCLEOTIDE SEQUENCE [LARGE SCALE GENOMIC DNA]</scope>
    <source>
        <strain evidence="2 3">KACC 14530</strain>
    </source>
</reference>
<evidence type="ECO:0000256" key="1">
    <source>
        <dbReference type="SAM" id="SignalP"/>
    </source>
</evidence>
<evidence type="ECO:0008006" key="4">
    <source>
        <dbReference type="Google" id="ProtNLM"/>
    </source>
</evidence>
<protein>
    <recommendedName>
        <fullName evidence="4">Cytochrome c domain-containing protein</fullName>
    </recommendedName>
</protein>
<gene>
    <name evidence="2" type="ORF">ASU31_07360</name>
</gene>
<dbReference type="AlphaFoldDB" id="A0A0T5VRZ3"/>
<dbReference type="Proteomes" id="UP000051950">
    <property type="component" value="Unassembled WGS sequence"/>
</dbReference>
<dbReference type="Gene3D" id="1.10.760.10">
    <property type="entry name" value="Cytochrome c-like domain"/>
    <property type="match status" value="1"/>
</dbReference>
<dbReference type="EMBL" id="LMZQ01000004">
    <property type="protein sequence ID" value="KRT16627.1"/>
    <property type="molecule type" value="Genomic_DNA"/>
</dbReference>
<dbReference type="GO" id="GO:0020037">
    <property type="term" value="F:heme binding"/>
    <property type="evidence" value="ECO:0007669"/>
    <property type="project" value="InterPro"/>
</dbReference>
<name>A0A0T5VRZ3_9SPHI</name>
<accession>A0A0T5VRZ3</accession>
<dbReference type="InterPro" id="IPR036909">
    <property type="entry name" value="Cyt_c-like_dom_sf"/>
</dbReference>
<proteinExistence type="predicted"/>
<evidence type="ECO:0000313" key="2">
    <source>
        <dbReference type="EMBL" id="KRT16627.1"/>
    </source>
</evidence>
<feature type="chain" id="PRO_5006665677" description="Cytochrome c domain-containing protein" evidence="1">
    <location>
        <begin position="43"/>
        <end position="139"/>
    </location>
</feature>
<feature type="signal peptide" evidence="1">
    <location>
        <begin position="1"/>
        <end position="42"/>
    </location>
</feature>
<keyword evidence="1" id="KW-0732">Signal</keyword>
<dbReference type="STRING" id="687842.ASU31_07360"/>
<organism evidence="2 3">
    <name type="scientific">Pedobacter ginsenosidimutans</name>
    <dbReference type="NCBI Taxonomy" id="687842"/>
    <lineage>
        <taxon>Bacteria</taxon>
        <taxon>Pseudomonadati</taxon>
        <taxon>Bacteroidota</taxon>
        <taxon>Sphingobacteriia</taxon>
        <taxon>Sphingobacteriales</taxon>
        <taxon>Sphingobacteriaceae</taxon>
        <taxon>Pedobacter</taxon>
    </lineage>
</organism>
<dbReference type="GO" id="GO:0009055">
    <property type="term" value="F:electron transfer activity"/>
    <property type="evidence" value="ECO:0007669"/>
    <property type="project" value="InterPro"/>
</dbReference>
<dbReference type="SUPFAM" id="SSF46626">
    <property type="entry name" value="Cytochrome c"/>
    <property type="match status" value="1"/>
</dbReference>
<keyword evidence="3" id="KW-1185">Reference proteome</keyword>
<comment type="caution">
    <text evidence="2">The sequence shown here is derived from an EMBL/GenBank/DDBJ whole genome shotgun (WGS) entry which is preliminary data.</text>
</comment>